<comment type="caution">
    <text evidence="1">The sequence shown here is derived from an EMBL/GenBank/DDBJ whole genome shotgun (WGS) entry which is preliminary data.</text>
</comment>
<dbReference type="Proteomes" id="UP000291822">
    <property type="component" value="Unassembled WGS sequence"/>
</dbReference>
<organism evidence="1 2">
    <name type="scientific">Dyella soli</name>
    <dbReference type="NCBI Taxonomy" id="522319"/>
    <lineage>
        <taxon>Bacteria</taxon>
        <taxon>Pseudomonadati</taxon>
        <taxon>Pseudomonadota</taxon>
        <taxon>Gammaproteobacteria</taxon>
        <taxon>Lysobacterales</taxon>
        <taxon>Rhodanobacteraceae</taxon>
        <taxon>Dyella</taxon>
    </lineage>
</organism>
<proteinExistence type="predicted"/>
<dbReference type="NCBIfam" id="TIGR01683">
    <property type="entry name" value="thiS"/>
    <property type="match status" value="1"/>
</dbReference>
<dbReference type="PANTHER" id="PTHR34472">
    <property type="entry name" value="SULFUR CARRIER PROTEIN THIS"/>
    <property type="match status" value="1"/>
</dbReference>
<dbReference type="RefSeq" id="WP_131412163.1">
    <property type="nucleotide sequence ID" value="NZ_SJTG01000005.1"/>
</dbReference>
<dbReference type="InterPro" id="IPR010035">
    <property type="entry name" value="Thi_S"/>
</dbReference>
<dbReference type="Gene3D" id="3.10.20.30">
    <property type="match status" value="1"/>
</dbReference>
<reference evidence="1 2" key="1">
    <citation type="submission" date="2019-02" db="EMBL/GenBank/DDBJ databases">
        <title>Dyella amyloliquefaciens sp. nov., isolated from forest soil.</title>
        <authorList>
            <person name="Gao Z.-H."/>
            <person name="Qiu L.-H."/>
        </authorList>
    </citation>
    <scope>NUCLEOTIDE SEQUENCE [LARGE SCALE GENOMIC DNA]</scope>
    <source>
        <strain evidence="1 2">KACC 12747</strain>
    </source>
</reference>
<dbReference type="AlphaFoldDB" id="A0A4R0YMR7"/>
<dbReference type="EMBL" id="SJTG01000005">
    <property type="protein sequence ID" value="TCI07089.1"/>
    <property type="molecule type" value="Genomic_DNA"/>
</dbReference>
<dbReference type="CDD" id="cd00565">
    <property type="entry name" value="Ubl_ThiS"/>
    <property type="match status" value="1"/>
</dbReference>
<sequence>MHITLNGSPRDCAPALTVAQLLQEAGYGTRRVAVEVNHEIVPRSLHASHGLAEGDQVEIVHAIGGG</sequence>
<protein>
    <submittedName>
        <fullName evidence="1">Sulfur carrier protein ThiS</fullName>
    </submittedName>
</protein>
<accession>A0A4R0YMR7</accession>
<name>A0A4R0YMR7_9GAMM</name>
<dbReference type="Pfam" id="PF02597">
    <property type="entry name" value="ThiS"/>
    <property type="match status" value="1"/>
</dbReference>
<evidence type="ECO:0000313" key="1">
    <source>
        <dbReference type="EMBL" id="TCI07089.1"/>
    </source>
</evidence>
<dbReference type="InterPro" id="IPR016155">
    <property type="entry name" value="Mopterin_synth/thiamin_S_b"/>
</dbReference>
<dbReference type="SUPFAM" id="SSF54285">
    <property type="entry name" value="MoaD/ThiS"/>
    <property type="match status" value="1"/>
</dbReference>
<gene>
    <name evidence="1" type="primary">thiS</name>
    <name evidence="1" type="ORF">EZM97_31240</name>
</gene>
<dbReference type="InterPro" id="IPR012675">
    <property type="entry name" value="Beta-grasp_dom_sf"/>
</dbReference>
<evidence type="ECO:0000313" key="2">
    <source>
        <dbReference type="Proteomes" id="UP000291822"/>
    </source>
</evidence>
<dbReference type="InterPro" id="IPR003749">
    <property type="entry name" value="ThiS/MoaD-like"/>
</dbReference>
<keyword evidence="2" id="KW-1185">Reference proteome</keyword>
<dbReference type="PANTHER" id="PTHR34472:SF1">
    <property type="entry name" value="SULFUR CARRIER PROTEIN THIS"/>
    <property type="match status" value="1"/>
</dbReference>